<sequence>MAEVLLVLAEPREATAWVGDDRSSGATWLESANGGGGSGRRWRGGCGGDLGKWIRGRCAARHDEAFGGGGAARQRREQRWRAAGGDERRLWLGCTVKPVPGWFIAEAERWTGCGNARRGRWRKRSGAGTAAAAATAGWRVAGERRRLGSRGEHRRGREELGEEGETEYESTGRLLIGSGGGDRGRA</sequence>
<dbReference type="Proteomes" id="UP000000763">
    <property type="component" value="Chromosome 10"/>
</dbReference>
<dbReference type="Pfam" id="PF05754">
    <property type="entry name" value="DUF834"/>
    <property type="match status" value="1"/>
</dbReference>
<gene>
    <name evidence="3" type="ORF">OSJNBb0028C01.39</name>
</gene>
<evidence type="ECO:0000313" key="4">
    <source>
        <dbReference type="Proteomes" id="UP000000763"/>
    </source>
</evidence>
<dbReference type="InterPro" id="IPR008552">
    <property type="entry name" value="DUF834"/>
</dbReference>
<evidence type="ECO:0000313" key="3">
    <source>
        <dbReference type="EMBL" id="AAM92292.1"/>
    </source>
</evidence>
<dbReference type="AlphaFoldDB" id="Q7G264"/>
<feature type="compositionally biased region" description="Basic and acidic residues" evidence="1">
    <location>
        <begin position="143"/>
        <end position="159"/>
    </location>
</feature>
<dbReference type="EMBL" id="AC079029">
    <property type="protein sequence ID" value="AAM92292.1"/>
    <property type="molecule type" value="Genomic_DNA"/>
</dbReference>
<reference evidence="4" key="2">
    <citation type="journal article" date="2008" name="Nucleic Acids Res.">
        <title>The rice annotation project database (RAP-DB): 2008 update.</title>
        <authorList>
            <consortium name="The rice annotation project (RAP)"/>
        </authorList>
    </citation>
    <scope>GENOME REANNOTATION</scope>
    <source>
        <strain evidence="4">cv. Nipponbare</strain>
    </source>
</reference>
<proteinExistence type="predicted"/>
<reference evidence="4" key="1">
    <citation type="journal article" date="2005" name="Nature">
        <title>The map-based sequence of the rice genome.</title>
        <authorList>
            <consortium name="International rice genome sequencing project (IRGSP)"/>
            <person name="Matsumoto T."/>
            <person name="Wu J."/>
            <person name="Kanamori H."/>
            <person name="Katayose Y."/>
            <person name="Fujisawa M."/>
            <person name="Namiki N."/>
            <person name="Mizuno H."/>
            <person name="Yamamoto K."/>
            <person name="Antonio B.A."/>
            <person name="Baba T."/>
            <person name="Sakata K."/>
            <person name="Nagamura Y."/>
            <person name="Aoki H."/>
            <person name="Arikawa K."/>
            <person name="Arita K."/>
            <person name="Bito T."/>
            <person name="Chiden Y."/>
            <person name="Fujitsuka N."/>
            <person name="Fukunaka R."/>
            <person name="Hamada M."/>
            <person name="Harada C."/>
            <person name="Hayashi A."/>
            <person name="Hijishita S."/>
            <person name="Honda M."/>
            <person name="Hosokawa S."/>
            <person name="Ichikawa Y."/>
            <person name="Idonuma A."/>
            <person name="Iijima M."/>
            <person name="Ikeda M."/>
            <person name="Ikeno M."/>
            <person name="Ito K."/>
            <person name="Ito S."/>
            <person name="Ito T."/>
            <person name="Ito Y."/>
            <person name="Ito Y."/>
            <person name="Iwabuchi A."/>
            <person name="Kamiya K."/>
            <person name="Karasawa W."/>
            <person name="Kurita K."/>
            <person name="Katagiri S."/>
            <person name="Kikuta A."/>
            <person name="Kobayashi H."/>
            <person name="Kobayashi N."/>
            <person name="Machita K."/>
            <person name="Maehara T."/>
            <person name="Masukawa M."/>
            <person name="Mizubayashi T."/>
            <person name="Mukai Y."/>
            <person name="Nagasaki H."/>
            <person name="Nagata Y."/>
            <person name="Naito S."/>
            <person name="Nakashima M."/>
            <person name="Nakama Y."/>
            <person name="Nakamichi Y."/>
            <person name="Nakamura M."/>
            <person name="Meguro A."/>
            <person name="Negishi M."/>
            <person name="Ohta I."/>
            <person name="Ohta T."/>
            <person name="Okamoto M."/>
            <person name="Ono N."/>
            <person name="Saji S."/>
            <person name="Sakaguchi M."/>
            <person name="Sakai K."/>
            <person name="Shibata M."/>
            <person name="Shimokawa T."/>
            <person name="Song J."/>
            <person name="Takazaki Y."/>
            <person name="Terasawa K."/>
            <person name="Tsugane M."/>
            <person name="Tsuji K."/>
            <person name="Ueda S."/>
            <person name="Waki K."/>
            <person name="Yamagata H."/>
            <person name="Yamamoto M."/>
            <person name="Yamamoto S."/>
            <person name="Yamane H."/>
            <person name="Yoshiki S."/>
            <person name="Yoshihara R."/>
            <person name="Yukawa K."/>
            <person name="Zhong H."/>
            <person name="Yano M."/>
            <person name="Yuan Q."/>
            <person name="Ouyang S."/>
            <person name="Liu J."/>
            <person name="Jones K.M."/>
            <person name="Gansberger K."/>
            <person name="Moffat K."/>
            <person name="Hill J."/>
            <person name="Bera J."/>
            <person name="Fadrosh D."/>
            <person name="Jin S."/>
            <person name="Johri S."/>
            <person name="Kim M."/>
            <person name="Overton L."/>
            <person name="Reardon M."/>
            <person name="Tsitrin T."/>
            <person name="Vuong H."/>
            <person name="Weaver B."/>
            <person name="Ciecko A."/>
            <person name="Tallon L."/>
            <person name="Jackson J."/>
            <person name="Pai G."/>
            <person name="Aken S.V."/>
            <person name="Utterback T."/>
            <person name="Reidmuller S."/>
            <person name="Feldblyum T."/>
            <person name="Hsiao J."/>
            <person name="Zismann V."/>
            <person name="Iobst S."/>
            <person name="de Vazeille A.R."/>
            <person name="Buell C.R."/>
            <person name="Ying K."/>
            <person name="Li Y."/>
            <person name="Lu T."/>
            <person name="Huang Y."/>
            <person name="Zhao Q."/>
            <person name="Feng Q."/>
            <person name="Zhang L."/>
            <person name="Zhu J."/>
            <person name="Weng Q."/>
            <person name="Mu J."/>
            <person name="Lu Y."/>
            <person name="Fan D."/>
            <person name="Liu Y."/>
            <person name="Guan J."/>
            <person name="Zhang Y."/>
            <person name="Yu S."/>
            <person name="Liu X."/>
            <person name="Zhang Y."/>
            <person name="Hong G."/>
            <person name="Han B."/>
            <person name="Choisne N."/>
            <person name="Demange N."/>
            <person name="Orjeda G."/>
            <person name="Samain S."/>
            <person name="Cattolico L."/>
            <person name="Pelletier E."/>
            <person name="Couloux A."/>
            <person name="Segurens B."/>
            <person name="Wincker P."/>
            <person name="D'Hont A."/>
            <person name="Scarpelli C."/>
            <person name="Weissenbach J."/>
            <person name="Salanoubat M."/>
            <person name="Quetier F."/>
            <person name="Yu Y."/>
            <person name="Kim H.R."/>
            <person name="Rambo T."/>
            <person name="Currie J."/>
            <person name="Collura K."/>
            <person name="Luo M."/>
            <person name="Yang T."/>
            <person name="Ammiraju J.S.S."/>
            <person name="Engler F."/>
            <person name="Soderlund C."/>
            <person name="Wing R.A."/>
            <person name="Palmer L.E."/>
            <person name="de la Bastide M."/>
            <person name="Spiegel L."/>
            <person name="Nascimento L."/>
            <person name="Zutavern T."/>
            <person name="O'Shaughnessy A."/>
            <person name="Dike S."/>
            <person name="Dedhia N."/>
            <person name="Preston R."/>
            <person name="Balija V."/>
            <person name="McCombie W.R."/>
            <person name="Chow T."/>
            <person name="Chen H."/>
            <person name="Chung M."/>
            <person name="Chen C."/>
            <person name="Shaw J."/>
            <person name="Wu H."/>
            <person name="Hsiao K."/>
            <person name="Chao Y."/>
            <person name="Chu M."/>
            <person name="Cheng C."/>
            <person name="Hour A."/>
            <person name="Lee P."/>
            <person name="Lin S."/>
            <person name="Lin Y."/>
            <person name="Liou J."/>
            <person name="Liu S."/>
            <person name="Hsing Y."/>
            <person name="Raghuvanshi S."/>
            <person name="Mohanty A."/>
            <person name="Bharti A.K."/>
            <person name="Gaur A."/>
            <person name="Gupta V."/>
            <person name="Kumar D."/>
            <person name="Ravi V."/>
            <person name="Vij S."/>
            <person name="Kapur A."/>
            <person name="Khurana P."/>
            <person name="Khurana P."/>
            <person name="Khurana J.P."/>
            <person name="Tyagi A.K."/>
            <person name="Gaikwad K."/>
            <person name="Singh A."/>
            <person name="Dalal V."/>
            <person name="Srivastava S."/>
            <person name="Dixit A."/>
            <person name="Pal A.K."/>
            <person name="Ghazi I.A."/>
            <person name="Yadav M."/>
            <person name="Pandit A."/>
            <person name="Bhargava A."/>
            <person name="Sureshbabu K."/>
            <person name="Batra K."/>
            <person name="Sharma T.R."/>
            <person name="Mohapatra T."/>
            <person name="Singh N.K."/>
            <person name="Messing J."/>
            <person name="Nelson A.B."/>
            <person name="Fuks G."/>
            <person name="Kavchok S."/>
            <person name="Keizer G."/>
            <person name="Linton E."/>
            <person name="Llaca V."/>
            <person name="Song R."/>
            <person name="Tanyolac B."/>
            <person name="Young S."/>
            <person name="Ho-Il K."/>
            <person name="Hahn J.H."/>
            <person name="Sangsakoo G."/>
            <person name="Vanavichit A."/>
            <person name="de Mattos Luiz.A.T."/>
            <person name="Zimmer P.D."/>
            <person name="Malone G."/>
            <person name="Dellagostin O."/>
            <person name="de Oliveira A.C."/>
            <person name="Bevan M."/>
            <person name="Bancroft I."/>
            <person name="Minx P."/>
            <person name="Cordum H."/>
            <person name="Wilson R."/>
            <person name="Cheng Z."/>
            <person name="Jin W."/>
            <person name="Jiang J."/>
            <person name="Leong S.A."/>
            <person name="Iwama H."/>
            <person name="Gojobori T."/>
            <person name="Itoh T."/>
            <person name="Niimura Y."/>
            <person name="Fujii Y."/>
            <person name="Habara T."/>
            <person name="Sakai H."/>
            <person name="Sato Y."/>
            <person name="Wilson G."/>
            <person name="Kumar K."/>
            <person name="McCouch S."/>
            <person name="Juretic N."/>
            <person name="Hoen D."/>
            <person name="Wright S."/>
            <person name="Bruskiewich R."/>
            <person name="Bureau T."/>
            <person name="Miyao A."/>
            <person name="Hirochika H."/>
            <person name="Nishikawa T."/>
            <person name="Kadowaki K."/>
            <person name="Sugiura M."/>
            <person name="Burr B."/>
            <person name="Sasaki T."/>
        </authorList>
    </citation>
    <scope>NUCLEOTIDE SEQUENCE [LARGE SCALE GENOMIC DNA]</scope>
    <source>
        <strain evidence="4">cv. Nipponbare</strain>
    </source>
</reference>
<name>Q7G264_ORYSJ</name>
<feature type="compositionally biased region" description="Gly residues" evidence="1">
    <location>
        <begin position="177"/>
        <end position="186"/>
    </location>
</feature>
<feature type="region of interest" description="Disordered" evidence="1">
    <location>
        <begin position="143"/>
        <end position="186"/>
    </location>
</feature>
<feature type="domain" description="DUF834" evidence="2">
    <location>
        <begin position="2"/>
        <end position="25"/>
    </location>
</feature>
<organism evidence="3 4">
    <name type="scientific">Oryza sativa subsp. japonica</name>
    <name type="common">Rice</name>
    <dbReference type="NCBI Taxonomy" id="39947"/>
    <lineage>
        <taxon>Eukaryota</taxon>
        <taxon>Viridiplantae</taxon>
        <taxon>Streptophyta</taxon>
        <taxon>Embryophyta</taxon>
        <taxon>Tracheophyta</taxon>
        <taxon>Spermatophyta</taxon>
        <taxon>Magnoliopsida</taxon>
        <taxon>Liliopsida</taxon>
        <taxon>Poales</taxon>
        <taxon>Poaceae</taxon>
        <taxon>BOP clade</taxon>
        <taxon>Oryzoideae</taxon>
        <taxon>Oryzeae</taxon>
        <taxon>Oryzinae</taxon>
        <taxon>Oryza</taxon>
        <taxon>Oryza sativa</taxon>
    </lineage>
</organism>
<evidence type="ECO:0000259" key="2">
    <source>
        <dbReference type="Pfam" id="PF05754"/>
    </source>
</evidence>
<protein>
    <recommendedName>
        <fullName evidence="2">DUF834 domain-containing protein</fullName>
    </recommendedName>
</protein>
<accession>Q7G264</accession>
<evidence type="ECO:0000256" key="1">
    <source>
        <dbReference type="SAM" id="MobiDB-lite"/>
    </source>
</evidence>